<dbReference type="EMBL" id="CAIIXF020000001">
    <property type="protein sequence ID" value="CAH1774381.1"/>
    <property type="molecule type" value="Genomic_DNA"/>
</dbReference>
<evidence type="ECO:0000256" key="1">
    <source>
        <dbReference type="SAM" id="Phobius"/>
    </source>
</evidence>
<organism evidence="2 3">
    <name type="scientific">Owenia fusiformis</name>
    <name type="common">Polychaete worm</name>
    <dbReference type="NCBI Taxonomy" id="6347"/>
    <lineage>
        <taxon>Eukaryota</taxon>
        <taxon>Metazoa</taxon>
        <taxon>Spiralia</taxon>
        <taxon>Lophotrochozoa</taxon>
        <taxon>Annelida</taxon>
        <taxon>Polychaeta</taxon>
        <taxon>Sedentaria</taxon>
        <taxon>Canalipalpata</taxon>
        <taxon>Sabellida</taxon>
        <taxon>Oweniida</taxon>
        <taxon>Oweniidae</taxon>
        <taxon>Owenia</taxon>
    </lineage>
</organism>
<proteinExistence type="predicted"/>
<comment type="caution">
    <text evidence="2">The sequence shown here is derived from an EMBL/GenBank/DDBJ whole genome shotgun (WGS) entry which is preliminary data.</text>
</comment>
<gene>
    <name evidence="2" type="ORF">OFUS_LOCUS1857</name>
</gene>
<dbReference type="InterPro" id="IPR029058">
    <property type="entry name" value="AB_hydrolase_fold"/>
</dbReference>
<keyword evidence="1" id="KW-0812">Transmembrane</keyword>
<dbReference type="PANTHER" id="PTHR12277:SF81">
    <property type="entry name" value="PROTEIN ABHD13"/>
    <property type="match status" value="1"/>
</dbReference>
<dbReference type="GO" id="GO:0008474">
    <property type="term" value="F:palmitoyl-(protein) hydrolase activity"/>
    <property type="evidence" value="ECO:0007669"/>
    <property type="project" value="TreeGrafter"/>
</dbReference>
<feature type="transmembrane region" description="Helical" evidence="1">
    <location>
        <begin position="37"/>
        <end position="63"/>
    </location>
</feature>
<accession>A0A8S4N1M8</accession>
<evidence type="ECO:0000313" key="3">
    <source>
        <dbReference type="Proteomes" id="UP000749559"/>
    </source>
</evidence>
<dbReference type="GO" id="GO:0016020">
    <property type="term" value="C:membrane"/>
    <property type="evidence" value="ECO:0007669"/>
    <property type="project" value="TreeGrafter"/>
</dbReference>
<protein>
    <submittedName>
        <fullName evidence="2">Uncharacterized protein</fullName>
    </submittedName>
</protein>
<dbReference type="Gene3D" id="3.40.50.1820">
    <property type="entry name" value="alpha/beta hydrolase"/>
    <property type="match status" value="1"/>
</dbReference>
<dbReference type="AlphaFoldDB" id="A0A8S4N1M8"/>
<dbReference type="Proteomes" id="UP000749559">
    <property type="component" value="Unassembled WGS sequence"/>
</dbReference>
<keyword evidence="1" id="KW-0472">Membrane</keyword>
<reference evidence="2" key="1">
    <citation type="submission" date="2022-03" db="EMBL/GenBank/DDBJ databases">
        <authorList>
            <person name="Martin C."/>
        </authorList>
    </citation>
    <scope>NUCLEOTIDE SEQUENCE</scope>
</reference>
<keyword evidence="3" id="KW-1185">Reference proteome</keyword>
<sequence length="354" mass="40248">MPRFRVPVFISKFNVVVRIALKLVVKFWQMCTTGMLILLLLYWLYGSLVAFGLLWAAMIGLAYNAQDMLLYYPDQPSSSRFFVESPSTFGLPYENLFVRAKDGVLLNLLLIKQPGPEIMKKAPTFVYLHGNAGNVGHRLYNSHGLHRNVRVNILLVEYRGYGKSGGVPSESGLSFDAECAIDYLYSRSDIDHSNIILFGRSLGGAVAISSAVHPTYSNKLRAIIVENTFTSLPDIARYIFDFKLLKAIPVWMYKNKYPSRERVKQMELPMLFISGLSDNLIPPYMMQDLFEHCHSLVKQMARFEAGTHNETWQCEGYYKSIHTFLNQVCSHSGTKDALRTNIEPTGTYISMEHI</sequence>
<keyword evidence="1" id="KW-1133">Transmembrane helix</keyword>
<dbReference type="SUPFAM" id="SSF53474">
    <property type="entry name" value="alpha/beta-Hydrolases"/>
    <property type="match status" value="1"/>
</dbReference>
<dbReference type="PANTHER" id="PTHR12277">
    <property type="entry name" value="ALPHA/BETA HYDROLASE DOMAIN-CONTAINING PROTEIN"/>
    <property type="match status" value="1"/>
</dbReference>
<evidence type="ECO:0000313" key="2">
    <source>
        <dbReference type="EMBL" id="CAH1774381.1"/>
    </source>
</evidence>
<name>A0A8S4N1M8_OWEFU</name>
<dbReference type="OrthoDB" id="10249433at2759"/>